<dbReference type="VEuPathDB" id="FungiDB:VP01_3366g1"/>
<feature type="region of interest" description="Disordered" evidence="1">
    <location>
        <begin position="495"/>
        <end position="516"/>
    </location>
</feature>
<dbReference type="OrthoDB" id="2507854at2759"/>
<dbReference type="Proteomes" id="UP000037035">
    <property type="component" value="Unassembled WGS sequence"/>
</dbReference>
<evidence type="ECO:0000313" key="3">
    <source>
        <dbReference type="Proteomes" id="UP000037035"/>
    </source>
</evidence>
<feature type="region of interest" description="Disordered" evidence="1">
    <location>
        <begin position="1"/>
        <end position="162"/>
    </location>
</feature>
<gene>
    <name evidence="2" type="ORF">VP01_3366g1</name>
</gene>
<sequence length="803" mass="88668">MKQQRLPSEFIRKTVTNRKQRTKHHRDIGITISSQCSPLSYHRRHSREKINRINRAHGGWIEQSNEEDPAAQASSSSSRPLWENYPVQDLSESDPEDSASSLPFSRPTNKTAPHEPHRSNGNHKCSPKLLLDSRPSPPPPNGNPQHKAQCLQPDSKNDDGDAVLSPQLLQREFIPLLAHNNQHQNHITSPQLDPKRESFLPVSPTQQHPSHSSCALFFFEGDSPEHNDHTSQKSTEKDTLCPESPPSQCQDLELKSPPARHQESFLAESMQNTSSHSCALFFEHGCRDSLPSPERLDLDTGNLDHILCPSSQFAAQHLIHPESILPQQTQDQAFSCALFFEGGREVQGTQDDLEFQLDHPTDNCKPESPAPNKIVLADETQIMSSGRSGSGTRSLAPPTPISVRRQLNLSATLSHSVGPQTKRKSVSPSNLVEPTSQITQEQEEKKKKKRHTMDVLEARVKPAWTCREADKVAKHHPPVLRQTGIAQFLVPLPDSPSSHLSPAGPAVQKPTSQADPDRLPYLQHFNRLLLASRTSQISCRPTTSSSVQTRPVVDPEDNAMVSDHDDEGSMIPDSQPLCTRPSISLHQAEEQGTEDACQTLTSDVEDRLRDRVRLAQARESVCQLALLPGLAGGEMALQDCLRVQKYLNPASDEQSRDRWVSQDPAPGPQEKIPEEERKQEGSQDLERLLMGDGVGEEEDEGVVGIGDAEPGPTALNGGAREEAEKDEAATLRWSWSSDDKTGVEERVRRMVMELAETCTGGMIHDDDPCLSGGGGQAGRPGETDLDGLLAAHRHALPPRHRAL</sequence>
<feature type="compositionally biased region" description="Basic residues" evidence="1">
    <location>
        <begin position="41"/>
        <end position="55"/>
    </location>
</feature>
<protein>
    <submittedName>
        <fullName evidence="2">Uncharacterized protein</fullName>
    </submittedName>
</protein>
<proteinExistence type="predicted"/>
<feature type="non-terminal residue" evidence="2">
    <location>
        <position position="803"/>
    </location>
</feature>
<accession>A0A0L6UYS8</accession>
<feature type="compositionally biased region" description="Polar residues" evidence="1">
    <location>
        <begin position="426"/>
        <end position="439"/>
    </location>
</feature>
<dbReference type="AlphaFoldDB" id="A0A0L6UYS8"/>
<comment type="caution">
    <text evidence="2">The sequence shown here is derived from an EMBL/GenBank/DDBJ whole genome shotgun (WGS) entry which is preliminary data.</text>
</comment>
<feature type="region of interest" description="Disordered" evidence="1">
    <location>
        <begin position="760"/>
        <end position="784"/>
    </location>
</feature>
<feature type="compositionally biased region" description="Basic and acidic residues" evidence="1">
    <location>
        <begin position="671"/>
        <end position="683"/>
    </location>
</feature>
<evidence type="ECO:0000256" key="1">
    <source>
        <dbReference type="SAM" id="MobiDB-lite"/>
    </source>
</evidence>
<reference evidence="2 3" key="1">
    <citation type="submission" date="2015-08" db="EMBL/GenBank/DDBJ databases">
        <title>Next Generation Sequencing and Analysis of the Genome of Puccinia sorghi L Schw, the Causal Agent of Maize Common Rust.</title>
        <authorList>
            <person name="Rochi L."/>
            <person name="Burguener G."/>
            <person name="Darino M."/>
            <person name="Turjanski A."/>
            <person name="Kreff E."/>
            <person name="Dieguez M.J."/>
            <person name="Sacco F."/>
        </authorList>
    </citation>
    <scope>NUCLEOTIDE SEQUENCE [LARGE SCALE GENOMIC DNA]</scope>
    <source>
        <strain evidence="2 3">RO10H11247</strain>
    </source>
</reference>
<feature type="region of interest" description="Disordered" evidence="1">
    <location>
        <begin position="185"/>
        <end position="260"/>
    </location>
</feature>
<feature type="compositionally biased region" description="Basic and acidic residues" evidence="1">
    <location>
        <begin position="719"/>
        <end position="729"/>
    </location>
</feature>
<dbReference type="EMBL" id="LAVV01008353">
    <property type="protein sequence ID" value="KNZ53030.1"/>
    <property type="molecule type" value="Genomic_DNA"/>
</dbReference>
<feature type="region of interest" description="Disordered" evidence="1">
    <location>
        <begin position="411"/>
        <end position="452"/>
    </location>
</feature>
<organism evidence="2 3">
    <name type="scientific">Puccinia sorghi</name>
    <dbReference type="NCBI Taxonomy" id="27349"/>
    <lineage>
        <taxon>Eukaryota</taxon>
        <taxon>Fungi</taxon>
        <taxon>Dikarya</taxon>
        <taxon>Basidiomycota</taxon>
        <taxon>Pucciniomycotina</taxon>
        <taxon>Pucciniomycetes</taxon>
        <taxon>Pucciniales</taxon>
        <taxon>Pucciniaceae</taxon>
        <taxon>Puccinia</taxon>
    </lineage>
</organism>
<feature type="compositionally biased region" description="Basic and acidic residues" evidence="1">
    <location>
        <begin position="223"/>
        <end position="240"/>
    </location>
</feature>
<name>A0A0L6UYS8_9BASI</name>
<keyword evidence="3" id="KW-1185">Reference proteome</keyword>
<feature type="compositionally biased region" description="Polar residues" evidence="1">
    <location>
        <begin position="203"/>
        <end position="213"/>
    </location>
</feature>
<evidence type="ECO:0000313" key="2">
    <source>
        <dbReference type="EMBL" id="KNZ53030.1"/>
    </source>
</evidence>
<feature type="compositionally biased region" description="Basic residues" evidence="1">
    <location>
        <begin position="15"/>
        <end position="26"/>
    </location>
</feature>
<feature type="region of interest" description="Disordered" evidence="1">
    <location>
        <begin position="651"/>
        <end position="683"/>
    </location>
</feature>
<feature type="compositionally biased region" description="Polar residues" evidence="1">
    <location>
        <begin position="98"/>
        <end position="111"/>
    </location>
</feature>
<feature type="region of interest" description="Disordered" evidence="1">
    <location>
        <begin position="697"/>
        <end position="729"/>
    </location>
</feature>